<dbReference type="EC" id="1.10.3.11" evidence="13"/>
<dbReference type="GO" id="GO:0010230">
    <property type="term" value="P:alternative respiration"/>
    <property type="evidence" value="ECO:0007669"/>
    <property type="project" value="TreeGrafter"/>
</dbReference>
<keyword evidence="8 13" id="KW-0249">Electron transport</keyword>
<evidence type="ECO:0000256" key="8">
    <source>
        <dbReference type="ARBA" id="ARBA00022982"/>
    </source>
</evidence>
<evidence type="ECO:0000256" key="14">
    <source>
        <dbReference type="SAM" id="Phobius"/>
    </source>
</evidence>
<evidence type="ECO:0000256" key="4">
    <source>
        <dbReference type="ARBA" id="ARBA00022448"/>
    </source>
</evidence>
<dbReference type="GO" id="GO:0009916">
    <property type="term" value="F:alternative oxidase activity"/>
    <property type="evidence" value="ECO:0007669"/>
    <property type="project" value="UniProtKB-UniRule"/>
</dbReference>
<dbReference type="GO" id="GO:0016020">
    <property type="term" value="C:membrane"/>
    <property type="evidence" value="ECO:0007669"/>
    <property type="project" value="UniProtKB-SubCell"/>
</dbReference>
<dbReference type="PANTHER" id="PTHR31803:SF19">
    <property type="entry name" value="UBIQUINOL OXIDASE"/>
    <property type="match status" value="1"/>
</dbReference>
<evidence type="ECO:0000256" key="13">
    <source>
        <dbReference type="RuleBase" id="RU003779"/>
    </source>
</evidence>
<dbReference type="CDD" id="cd01053">
    <property type="entry name" value="AOX"/>
    <property type="match status" value="1"/>
</dbReference>
<keyword evidence="10 13" id="KW-0560">Oxidoreductase</keyword>
<comment type="catalytic activity">
    <reaction evidence="1 13">
        <text>2 a ubiquinol + O2 = 2 a ubiquinone + 2 H2O</text>
        <dbReference type="Rhea" id="RHEA:30255"/>
        <dbReference type="Rhea" id="RHEA-COMP:9565"/>
        <dbReference type="Rhea" id="RHEA-COMP:9566"/>
        <dbReference type="ChEBI" id="CHEBI:15377"/>
        <dbReference type="ChEBI" id="CHEBI:15379"/>
        <dbReference type="ChEBI" id="CHEBI:16389"/>
        <dbReference type="ChEBI" id="CHEBI:17976"/>
        <dbReference type="EC" id="1.10.3.11"/>
    </reaction>
</comment>
<comment type="subcellular location">
    <subcellularLocation>
        <location evidence="2">Membrane</location>
    </subcellularLocation>
</comment>
<name>A0A2Z5FJA5_9CHLO</name>
<evidence type="ECO:0000313" key="15">
    <source>
        <dbReference type="EMBL" id="AXB99491.1"/>
    </source>
</evidence>
<feature type="transmembrane region" description="Helical" evidence="14">
    <location>
        <begin position="233"/>
        <end position="251"/>
    </location>
</feature>
<dbReference type="GO" id="GO:0046872">
    <property type="term" value="F:metal ion binding"/>
    <property type="evidence" value="ECO:0007669"/>
    <property type="project" value="UniProtKB-UniRule"/>
</dbReference>
<keyword evidence="5 13" id="KW-0679">Respiratory chain</keyword>
<evidence type="ECO:0000256" key="11">
    <source>
        <dbReference type="ARBA" id="ARBA00023004"/>
    </source>
</evidence>
<organism evidence="15">
    <name type="scientific">Caulerpa cylindracea</name>
    <dbReference type="NCBI Taxonomy" id="219692"/>
    <lineage>
        <taxon>Eukaryota</taxon>
        <taxon>Viridiplantae</taxon>
        <taxon>Chlorophyta</taxon>
        <taxon>core chlorophytes</taxon>
        <taxon>Ulvophyceae</taxon>
        <taxon>TCBD clade</taxon>
        <taxon>Bryopsidales</taxon>
        <taxon>Halimedineae</taxon>
        <taxon>Caulerpaceae</taxon>
        <taxon>Caulerpa</taxon>
    </lineage>
</organism>
<dbReference type="Gene3D" id="1.20.1260.140">
    <property type="entry name" value="Alternative oxidase"/>
    <property type="match status" value="1"/>
</dbReference>
<accession>A0A2Z5FJA5</accession>
<keyword evidence="11 13" id="KW-0408">Iron</keyword>
<evidence type="ECO:0000256" key="6">
    <source>
        <dbReference type="ARBA" id="ARBA00022692"/>
    </source>
</evidence>
<reference evidence="15" key="1">
    <citation type="submission" date="2018-05" db="EMBL/GenBank/DDBJ databases">
        <title>Identification of Alternative Oxidases in Caulerpa cylindracea by De Novo RNA-Seq Assembly Analysis.</title>
        <authorList>
            <person name="Unlu E.S."/>
        </authorList>
    </citation>
    <scope>NUCLEOTIDE SEQUENCE</scope>
</reference>
<feature type="transmembrane region" description="Helical" evidence="14">
    <location>
        <begin position="322"/>
        <end position="341"/>
    </location>
</feature>
<dbReference type="GO" id="GO:0005739">
    <property type="term" value="C:mitochondrion"/>
    <property type="evidence" value="ECO:0007669"/>
    <property type="project" value="TreeGrafter"/>
</dbReference>
<evidence type="ECO:0000256" key="12">
    <source>
        <dbReference type="ARBA" id="ARBA00023136"/>
    </source>
</evidence>
<dbReference type="GO" id="GO:0106292">
    <property type="term" value="F:superoxide-generating NADPH oxidase activity"/>
    <property type="evidence" value="ECO:0007669"/>
    <property type="project" value="UniProtKB-ARBA"/>
</dbReference>
<keyword evidence="12 13" id="KW-0472">Membrane</keyword>
<dbReference type="Pfam" id="PF01786">
    <property type="entry name" value="AOX"/>
    <property type="match status" value="1"/>
</dbReference>
<evidence type="ECO:0000256" key="7">
    <source>
        <dbReference type="ARBA" id="ARBA00022723"/>
    </source>
</evidence>
<comment type="similarity">
    <text evidence="3 13">Belongs to the alternative oxidase family.</text>
</comment>
<keyword evidence="9 14" id="KW-1133">Transmembrane helix</keyword>
<dbReference type="GO" id="GO:0102721">
    <property type="term" value="F:ubiquinol:oxygen oxidoreductase activity"/>
    <property type="evidence" value="ECO:0007669"/>
    <property type="project" value="UniProtKB-EC"/>
</dbReference>
<sequence length="454" mass="52799">MLQQRCRSFTTARPSPVVRQRIRINPLRPPIRLNSTEENLADPKPTRDALFIEEAASPVEECVPFRDRDGNLLEVMCCDYGFRSKDRMYGDEFGKIPDSIWSLAVQNFKYEFNELRSAIRQDAFRGISEQNPATSILGKAWYWIGSKIVNSLSKLDQKLEEQEFLSKIEVPEISPMVFTDSIDGGEMTSVVAIPEDECMQIRAKLNGLKLSNDAVWDRERARIAEGDGVTAPWYINLAYYTLCYLLDVLFNNRPLQRFWFLETVARMPYFSYISMLHLYESLGWWRQGSILRKVHLAEEWNELHHLQIMESLGGDQYWSDRFLGQHAAIFYYWILLLFYVFSPRLAYNFSELIEAHAVDTYGEFVDANKELLQSLPPPFVAVQYYRGDDLYLFDEFQTSGVKTETRRPECNNLYDVFVNIRDDEGEHVKTMKGCQDETIVRDLDVQAKAKTSSD</sequence>
<dbReference type="AlphaFoldDB" id="A0A2Z5FJA5"/>
<evidence type="ECO:0000256" key="9">
    <source>
        <dbReference type="ARBA" id="ARBA00022989"/>
    </source>
</evidence>
<evidence type="ECO:0000256" key="2">
    <source>
        <dbReference type="ARBA" id="ARBA00004370"/>
    </source>
</evidence>
<dbReference type="InterPro" id="IPR038659">
    <property type="entry name" value="AOX_sf"/>
</dbReference>
<dbReference type="PANTHER" id="PTHR31803">
    <property type="entry name" value="ALTERNATIVE OXIDASE"/>
    <property type="match status" value="1"/>
</dbReference>
<evidence type="ECO:0000256" key="3">
    <source>
        <dbReference type="ARBA" id="ARBA00008388"/>
    </source>
</evidence>
<evidence type="ECO:0000256" key="10">
    <source>
        <dbReference type="ARBA" id="ARBA00023002"/>
    </source>
</evidence>
<evidence type="ECO:0000256" key="5">
    <source>
        <dbReference type="ARBA" id="ARBA00022660"/>
    </source>
</evidence>
<dbReference type="EMBL" id="MH325096">
    <property type="protein sequence ID" value="AXB99491.1"/>
    <property type="molecule type" value="mRNA"/>
</dbReference>
<dbReference type="GO" id="GO:0098803">
    <property type="term" value="C:respiratory chain complex"/>
    <property type="evidence" value="ECO:0007669"/>
    <property type="project" value="UniProtKB-UniRule"/>
</dbReference>
<evidence type="ECO:0000256" key="1">
    <source>
        <dbReference type="ARBA" id="ARBA00001192"/>
    </source>
</evidence>
<keyword evidence="6 13" id="KW-0812">Transmembrane</keyword>
<proteinExistence type="evidence at transcript level"/>
<comment type="cofactor">
    <cofactor evidence="13">
        <name>Fe cation</name>
        <dbReference type="ChEBI" id="CHEBI:24875"/>
    </cofactor>
    <text evidence="13">Binds 2 iron ions per subunit.</text>
</comment>
<keyword evidence="4" id="KW-0813">Transport</keyword>
<dbReference type="InterPro" id="IPR002680">
    <property type="entry name" value="AOX"/>
</dbReference>
<gene>
    <name evidence="15" type="primary">AOX4</name>
</gene>
<protein>
    <recommendedName>
        <fullName evidence="13">Ubiquinol oxidase</fullName>
        <ecNumber evidence="13">1.10.3.11</ecNumber>
    </recommendedName>
</protein>
<keyword evidence="7 13" id="KW-0479">Metal-binding</keyword>